<proteinExistence type="predicted"/>
<comment type="caution">
    <text evidence="1">The sequence shown here is derived from an EMBL/GenBank/DDBJ whole genome shotgun (WGS) entry which is preliminary data.</text>
</comment>
<keyword evidence="2" id="KW-1185">Reference proteome</keyword>
<organism evidence="1 2">
    <name type="scientific">Methyloversatilis universalis (strain ATCC BAA-1314 / DSM 25237 / JCM 13912 / CCUG 52030 / FAM5)</name>
    <dbReference type="NCBI Taxonomy" id="1000565"/>
    <lineage>
        <taxon>Bacteria</taxon>
        <taxon>Pseudomonadati</taxon>
        <taxon>Pseudomonadota</taxon>
        <taxon>Betaproteobacteria</taxon>
        <taxon>Nitrosomonadales</taxon>
        <taxon>Sterolibacteriaceae</taxon>
        <taxon>Methyloversatilis</taxon>
    </lineage>
</organism>
<dbReference type="RefSeq" id="WP_008057798.1">
    <property type="nucleotide sequence ID" value="NZ_AFHG01000028.1"/>
</dbReference>
<dbReference type="eggNOG" id="ENOG502ZBX5">
    <property type="taxonomic scope" value="Bacteria"/>
</dbReference>
<name>F5R7P4_METUF</name>
<dbReference type="Proteomes" id="UP000005019">
    <property type="component" value="Unassembled WGS sequence"/>
</dbReference>
<evidence type="ECO:0000313" key="1">
    <source>
        <dbReference type="EMBL" id="EGK73498.1"/>
    </source>
</evidence>
<dbReference type="EMBL" id="AFHG01000028">
    <property type="protein sequence ID" value="EGK73498.1"/>
    <property type="molecule type" value="Genomic_DNA"/>
</dbReference>
<dbReference type="AlphaFoldDB" id="F5R7P4"/>
<sequence>MCIDRLAATVGRPLNPAGIPLTFTADAPGEPGGYEARIAAFGRVPTRDACWHDLFNALVWLRYPRIKAAMNARHCAEIALRPAGERGPVRDALTQFDEDGLVLVSDDAALIDALRGHRWREAMHQRRAALERARLHVIGHALMDKARAPHVGLCAKVLHLHVDELPGGAADVLANVAAFDRWLASRIEAGQWPATPRDLKPLPVLGLPGMTPDNLDPAYFDDTRQFRPARA</sequence>
<dbReference type="InterPro" id="IPR021390">
    <property type="entry name" value="DUF3025"/>
</dbReference>
<reference evidence="1 2" key="1">
    <citation type="journal article" date="2011" name="J. Bacteriol.">
        <title>Genome sequence of Methyloversatilis universalis FAM5T, a methylotrophic representative of the order Rhodocyclales.</title>
        <authorList>
            <person name="Kittichotirat W."/>
            <person name="Good N.M."/>
            <person name="Hall R."/>
            <person name="Bringel F."/>
            <person name="Lajus A."/>
            <person name="Medigue C."/>
            <person name="Smalley N.E."/>
            <person name="Beck D."/>
            <person name="Bumgarner R."/>
            <person name="Vuilleumier S."/>
            <person name="Kalyuzhnaya M.G."/>
        </authorList>
    </citation>
    <scope>NUCLEOTIDE SEQUENCE [LARGE SCALE GENOMIC DNA]</scope>
    <source>
        <strain evidence="2">ATCC BAA-1314 / JCM 13912 / FAM5</strain>
    </source>
</reference>
<gene>
    <name evidence="1" type="ORF">METUNv1_00125</name>
</gene>
<dbReference type="OrthoDB" id="5292474at2"/>
<evidence type="ECO:0000313" key="2">
    <source>
        <dbReference type="Proteomes" id="UP000005019"/>
    </source>
</evidence>
<accession>F5R7P4</accession>
<protein>
    <recommendedName>
        <fullName evidence="3">Transmembrane protein</fullName>
    </recommendedName>
</protein>
<evidence type="ECO:0008006" key="3">
    <source>
        <dbReference type="Google" id="ProtNLM"/>
    </source>
</evidence>
<dbReference type="STRING" id="1000565.METUNv1_00125"/>
<dbReference type="Pfam" id="PF11227">
    <property type="entry name" value="DUF3025"/>
    <property type="match status" value="1"/>
</dbReference>